<dbReference type="PROSITE" id="PS51257">
    <property type="entry name" value="PROKAR_LIPOPROTEIN"/>
    <property type="match status" value="1"/>
</dbReference>
<dbReference type="EMBL" id="FNGV01000006">
    <property type="protein sequence ID" value="SDM22920.1"/>
    <property type="molecule type" value="Genomic_DNA"/>
</dbReference>
<dbReference type="RefSeq" id="WP_089890238.1">
    <property type="nucleotide sequence ID" value="NZ_FNGV01000006.1"/>
</dbReference>
<evidence type="ECO:0000313" key="2">
    <source>
        <dbReference type="EMBL" id="SDM22920.1"/>
    </source>
</evidence>
<protein>
    <recommendedName>
        <fullName evidence="4">DUF192 domain-containing protein</fullName>
    </recommendedName>
</protein>
<dbReference type="Gene3D" id="2.60.120.1140">
    <property type="entry name" value="Protein of unknown function DUF192"/>
    <property type="match status" value="1"/>
</dbReference>
<evidence type="ECO:0000256" key="1">
    <source>
        <dbReference type="SAM" id="SignalP"/>
    </source>
</evidence>
<proteinExistence type="predicted"/>
<dbReference type="Pfam" id="PF02643">
    <property type="entry name" value="DUF192"/>
    <property type="match status" value="1"/>
</dbReference>
<dbReference type="STRING" id="192904.SAMN04488514_106154"/>
<dbReference type="InterPro" id="IPR003795">
    <property type="entry name" value="DUF192"/>
</dbReference>
<reference evidence="2 3" key="1">
    <citation type="submission" date="2016-10" db="EMBL/GenBank/DDBJ databases">
        <authorList>
            <person name="de Groot N.N."/>
        </authorList>
    </citation>
    <scope>NUCLEOTIDE SEQUENCE [LARGE SCALE GENOMIC DNA]</scope>
    <source>
        <strain evidence="2 3">DSM 19886</strain>
    </source>
</reference>
<keyword evidence="1" id="KW-0732">Signal</keyword>
<dbReference type="InterPro" id="IPR038695">
    <property type="entry name" value="Saro_0823-like_sf"/>
</dbReference>
<accession>A0A1G9RIP1</accession>
<gene>
    <name evidence="2" type="ORF">SAMN04488514_106154</name>
</gene>
<dbReference type="Proteomes" id="UP000199440">
    <property type="component" value="Unassembled WGS sequence"/>
</dbReference>
<name>A0A1G9RIP1_9FLAO</name>
<feature type="chain" id="PRO_5011546613" description="DUF192 domain-containing protein" evidence="1">
    <location>
        <begin position="22"/>
        <end position="162"/>
    </location>
</feature>
<organism evidence="2 3">
    <name type="scientific">Kriegella aquimaris</name>
    <dbReference type="NCBI Taxonomy" id="192904"/>
    <lineage>
        <taxon>Bacteria</taxon>
        <taxon>Pseudomonadati</taxon>
        <taxon>Bacteroidota</taxon>
        <taxon>Flavobacteriia</taxon>
        <taxon>Flavobacteriales</taxon>
        <taxon>Flavobacteriaceae</taxon>
        <taxon>Kriegella</taxon>
    </lineage>
</organism>
<dbReference type="OrthoDB" id="5526466at2"/>
<dbReference type="PANTHER" id="PTHR37953:SF1">
    <property type="entry name" value="UPF0127 PROTEIN MJ1496"/>
    <property type="match status" value="1"/>
</dbReference>
<evidence type="ECO:0000313" key="3">
    <source>
        <dbReference type="Proteomes" id="UP000199440"/>
    </source>
</evidence>
<feature type="signal peptide" evidence="1">
    <location>
        <begin position="1"/>
        <end position="21"/>
    </location>
</feature>
<evidence type="ECO:0008006" key="4">
    <source>
        <dbReference type="Google" id="ProtNLM"/>
    </source>
</evidence>
<sequence length="162" mass="18391">MKCFKIALLFAIVSISLQSCKDTPKAAIKTEPVIFKKEGELTIHQTEKDSVLVHLAIEIAESDYETQTGLMYRNSMDKEQGMLFIFPDIAMHSFYMKNTEFPLDIIFIGDDLRIASFQENAEPYNQKGLSSKVPVKYVLEVNAGMVEQWSLQVGDSISFIRL</sequence>
<dbReference type="AlphaFoldDB" id="A0A1G9RIP1"/>
<dbReference type="PANTHER" id="PTHR37953">
    <property type="entry name" value="UPF0127 PROTEIN MJ1496"/>
    <property type="match status" value="1"/>
</dbReference>
<keyword evidence="3" id="KW-1185">Reference proteome</keyword>